<sequence>MSRTAVGRFHRGLEHTNVNHESLRESSEHKRAQTAKDISDAKEYIHEIRDDPLFPGKTTRVFSPAYWQFAKEERAELRRLGLMGQPFHKFKHVAWLMQHGQLDREYLHVYPASTDALSTAVVREGSR</sequence>
<proteinExistence type="predicted"/>
<accession>A0AAW1SQ26</accession>
<keyword evidence="3" id="KW-1185">Reference proteome</keyword>
<name>A0AAW1SQ26_9CHLO</name>
<feature type="region of interest" description="Disordered" evidence="1">
    <location>
        <begin position="1"/>
        <end position="38"/>
    </location>
</feature>
<dbReference type="AlphaFoldDB" id="A0AAW1SQ26"/>
<gene>
    <name evidence="2" type="ORF">WJX84_011213</name>
</gene>
<organism evidence="2 3">
    <name type="scientific">Apatococcus fuscideae</name>
    <dbReference type="NCBI Taxonomy" id="2026836"/>
    <lineage>
        <taxon>Eukaryota</taxon>
        <taxon>Viridiplantae</taxon>
        <taxon>Chlorophyta</taxon>
        <taxon>core chlorophytes</taxon>
        <taxon>Trebouxiophyceae</taxon>
        <taxon>Chlorellales</taxon>
        <taxon>Chlorellaceae</taxon>
        <taxon>Apatococcus</taxon>
    </lineage>
</organism>
<evidence type="ECO:0000256" key="1">
    <source>
        <dbReference type="SAM" id="MobiDB-lite"/>
    </source>
</evidence>
<dbReference type="Proteomes" id="UP001485043">
    <property type="component" value="Unassembled WGS sequence"/>
</dbReference>
<evidence type="ECO:0000313" key="3">
    <source>
        <dbReference type="Proteomes" id="UP001485043"/>
    </source>
</evidence>
<comment type="caution">
    <text evidence="2">The sequence shown here is derived from an EMBL/GenBank/DDBJ whole genome shotgun (WGS) entry which is preliminary data.</text>
</comment>
<feature type="non-terminal residue" evidence="2">
    <location>
        <position position="127"/>
    </location>
</feature>
<feature type="compositionally biased region" description="Basic and acidic residues" evidence="1">
    <location>
        <begin position="11"/>
        <end position="31"/>
    </location>
</feature>
<evidence type="ECO:0000313" key="2">
    <source>
        <dbReference type="EMBL" id="KAK9853900.1"/>
    </source>
</evidence>
<dbReference type="EMBL" id="JALJOV010001124">
    <property type="protein sequence ID" value="KAK9853900.1"/>
    <property type="molecule type" value="Genomic_DNA"/>
</dbReference>
<protein>
    <submittedName>
        <fullName evidence="2">Uncharacterized protein</fullName>
    </submittedName>
</protein>
<reference evidence="2 3" key="1">
    <citation type="journal article" date="2024" name="Nat. Commun.">
        <title>Phylogenomics reveals the evolutionary origins of lichenization in chlorophyte algae.</title>
        <authorList>
            <person name="Puginier C."/>
            <person name="Libourel C."/>
            <person name="Otte J."/>
            <person name="Skaloud P."/>
            <person name="Haon M."/>
            <person name="Grisel S."/>
            <person name="Petersen M."/>
            <person name="Berrin J.G."/>
            <person name="Delaux P.M."/>
            <person name="Dal Grande F."/>
            <person name="Keller J."/>
        </authorList>
    </citation>
    <scope>NUCLEOTIDE SEQUENCE [LARGE SCALE GENOMIC DNA]</scope>
    <source>
        <strain evidence="2 3">SAG 2523</strain>
    </source>
</reference>